<keyword evidence="14" id="KW-1185">Reference proteome</keyword>
<evidence type="ECO:0000256" key="8">
    <source>
        <dbReference type="ARBA" id="ARBA00022833"/>
    </source>
</evidence>
<comment type="cofactor">
    <cofactor evidence="2">
        <name>Zn(2+)</name>
        <dbReference type="ChEBI" id="CHEBI:29105"/>
    </cofactor>
</comment>
<dbReference type="CDD" id="cd16833">
    <property type="entry name" value="YfiH"/>
    <property type="match status" value="1"/>
</dbReference>
<evidence type="ECO:0000256" key="6">
    <source>
        <dbReference type="ARBA" id="ARBA00022723"/>
    </source>
</evidence>
<dbReference type="Proteomes" id="UP000593626">
    <property type="component" value="Chromosome"/>
</dbReference>
<dbReference type="SUPFAM" id="SSF64438">
    <property type="entry name" value="CNF1/YfiH-like putative cysteine hydrolases"/>
    <property type="match status" value="1"/>
</dbReference>
<evidence type="ECO:0000256" key="11">
    <source>
        <dbReference type="ARBA" id="ARBA00049893"/>
    </source>
</evidence>
<dbReference type="EMBL" id="CP049742">
    <property type="protein sequence ID" value="QPC46268.1"/>
    <property type="molecule type" value="Genomic_DNA"/>
</dbReference>
<dbReference type="GO" id="GO:0017061">
    <property type="term" value="F:S-methyl-5-thioadenosine phosphorylase activity"/>
    <property type="evidence" value="ECO:0007669"/>
    <property type="project" value="UniProtKB-EC"/>
</dbReference>
<dbReference type="InterPro" id="IPR011324">
    <property type="entry name" value="Cytotoxic_necrot_fac-like_cat"/>
</dbReference>
<evidence type="ECO:0000256" key="5">
    <source>
        <dbReference type="ARBA" id="ARBA00022679"/>
    </source>
</evidence>
<comment type="catalytic activity">
    <reaction evidence="11">
        <text>S-methyl-5'-thioadenosine + phosphate = 5-(methylsulfanyl)-alpha-D-ribose 1-phosphate + adenine</text>
        <dbReference type="Rhea" id="RHEA:11852"/>
        <dbReference type="ChEBI" id="CHEBI:16708"/>
        <dbReference type="ChEBI" id="CHEBI:17509"/>
        <dbReference type="ChEBI" id="CHEBI:43474"/>
        <dbReference type="ChEBI" id="CHEBI:58533"/>
        <dbReference type="EC" id="2.4.2.28"/>
    </reaction>
    <physiologicalReaction direction="left-to-right" evidence="11">
        <dbReference type="Rhea" id="RHEA:11853"/>
    </physiologicalReaction>
</comment>
<dbReference type="PANTHER" id="PTHR30616:SF2">
    <property type="entry name" value="PURINE NUCLEOSIDE PHOSPHORYLASE LACC1"/>
    <property type="match status" value="1"/>
</dbReference>
<dbReference type="Gene3D" id="3.60.140.10">
    <property type="entry name" value="CNF1/YfiH-like putative cysteine hydrolases"/>
    <property type="match status" value="1"/>
</dbReference>
<comment type="catalytic activity">
    <reaction evidence="1">
        <text>inosine + phosphate = alpha-D-ribose 1-phosphate + hypoxanthine</text>
        <dbReference type="Rhea" id="RHEA:27646"/>
        <dbReference type="ChEBI" id="CHEBI:17368"/>
        <dbReference type="ChEBI" id="CHEBI:17596"/>
        <dbReference type="ChEBI" id="CHEBI:43474"/>
        <dbReference type="ChEBI" id="CHEBI:57720"/>
        <dbReference type="EC" id="2.4.2.1"/>
    </reaction>
    <physiologicalReaction direction="left-to-right" evidence="1">
        <dbReference type="Rhea" id="RHEA:27647"/>
    </physiologicalReaction>
</comment>
<gene>
    <name evidence="13" type="primary">pgeF</name>
    <name evidence="13" type="ORF">G8O30_04485</name>
</gene>
<keyword evidence="7" id="KW-0378">Hydrolase</keyword>
<dbReference type="NCBIfam" id="TIGR00726">
    <property type="entry name" value="peptidoglycan editing factor PgeF"/>
    <property type="match status" value="1"/>
</dbReference>
<evidence type="ECO:0000256" key="4">
    <source>
        <dbReference type="ARBA" id="ARBA00007353"/>
    </source>
</evidence>
<evidence type="ECO:0000256" key="10">
    <source>
        <dbReference type="ARBA" id="ARBA00048968"/>
    </source>
</evidence>
<keyword evidence="8" id="KW-0862">Zinc</keyword>
<evidence type="ECO:0000256" key="12">
    <source>
        <dbReference type="RuleBase" id="RU361274"/>
    </source>
</evidence>
<sequence length="271" mass="30344">MNQTFHLADPSFFVIQPWRNVEGLTAGFTTRNGGVGKQAFKSNNLAFHVEDDSKTVKTNRERLSLKLNFPLQDWVSAKQVHEASILEVKSSHRGQGATELTSALPNIDGYWTKEKNILLTSAYADCIPLYFLHKNSNKIGLAHAGWKGTAAGIGINLLKEWEKEGIQPSEVEVVIGPGICSACYEVDTKVIQAMDSWLDAKNRNNLIKQTSESHFHIDLSGINELQLINHGVNPSFIYRTNFCTCCDDLFFSHRRDQGTTGRMLSFIGWKV</sequence>
<accession>A0A7S8HEZ2</accession>
<evidence type="ECO:0000256" key="9">
    <source>
        <dbReference type="ARBA" id="ARBA00047989"/>
    </source>
</evidence>
<organism evidence="13 14">
    <name type="scientific">Mangrovibacillus cuniculi</name>
    <dbReference type="NCBI Taxonomy" id="2593652"/>
    <lineage>
        <taxon>Bacteria</taxon>
        <taxon>Bacillati</taxon>
        <taxon>Bacillota</taxon>
        <taxon>Bacilli</taxon>
        <taxon>Bacillales</taxon>
        <taxon>Bacillaceae</taxon>
        <taxon>Mangrovibacillus</taxon>
    </lineage>
</organism>
<evidence type="ECO:0000313" key="14">
    <source>
        <dbReference type="Proteomes" id="UP000593626"/>
    </source>
</evidence>
<name>A0A7S8HEZ2_9BACI</name>
<dbReference type="GO" id="GO:0016787">
    <property type="term" value="F:hydrolase activity"/>
    <property type="evidence" value="ECO:0007669"/>
    <property type="project" value="UniProtKB-KW"/>
</dbReference>
<evidence type="ECO:0000256" key="1">
    <source>
        <dbReference type="ARBA" id="ARBA00000553"/>
    </source>
</evidence>
<evidence type="ECO:0000256" key="3">
    <source>
        <dbReference type="ARBA" id="ARBA00003215"/>
    </source>
</evidence>
<keyword evidence="5" id="KW-0808">Transferase</keyword>
<keyword evidence="6" id="KW-0479">Metal-binding</keyword>
<dbReference type="GO" id="GO:0005507">
    <property type="term" value="F:copper ion binding"/>
    <property type="evidence" value="ECO:0007669"/>
    <property type="project" value="TreeGrafter"/>
</dbReference>
<protein>
    <recommendedName>
        <fullName evidence="12">Purine nucleoside phosphorylase</fullName>
    </recommendedName>
</protein>
<dbReference type="RefSeq" id="WP_239673793.1">
    <property type="nucleotide sequence ID" value="NZ_CP049742.1"/>
</dbReference>
<evidence type="ECO:0000256" key="2">
    <source>
        <dbReference type="ARBA" id="ARBA00001947"/>
    </source>
</evidence>
<dbReference type="AlphaFoldDB" id="A0A7S8HEZ2"/>
<evidence type="ECO:0000313" key="13">
    <source>
        <dbReference type="EMBL" id="QPC46268.1"/>
    </source>
</evidence>
<proteinExistence type="inferred from homology"/>
<dbReference type="InterPro" id="IPR038371">
    <property type="entry name" value="Cu_polyphenol_OxRdtase_sf"/>
</dbReference>
<comment type="function">
    <text evidence="3">Purine nucleoside enzyme that catalyzes the phosphorolysis of adenosine and inosine nucleosides, yielding D-ribose 1-phosphate and the respective free bases, adenine and hypoxanthine. Also catalyzes the phosphorolysis of S-methyl-5'-thioadenosine into adenine and S-methyl-5-thio-alpha-D-ribose 1-phosphate. Also has adenosine deaminase activity.</text>
</comment>
<comment type="catalytic activity">
    <reaction evidence="10">
        <text>adenosine + phosphate = alpha-D-ribose 1-phosphate + adenine</text>
        <dbReference type="Rhea" id="RHEA:27642"/>
        <dbReference type="ChEBI" id="CHEBI:16335"/>
        <dbReference type="ChEBI" id="CHEBI:16708"/>
        <dbReference type="ChEBI" id="CHEBI:43474"/>
        <dbReference type="ChEBI" id="CHEBI:57720"/>
        <dbReference type="EC" id="2.4.2.1"/>
    </reaction>
    <physiologicalReaction direction="left-to-right" evidence="10">
        <dbReference type="Rhea" id="RHEA:27643"/>
    </physiologicalReaction>
</comment>
<comment type="catalytic activity">
    <reaction evidence="9">
        <text>adenosine + H2O + H(+) = inosine + NH4(+)</text>
        <dbReference type="Rhea" id="RHEA:24408"/>
        <dbReference type="ChEBI" id="CHEBI:15377"/>
        <dbReference type="ChEBI" id="CHEBI:15378"/>
        <dbReference type="ChEBI" id="CHEBI:16335"/>
        <dbReference type="ChEBI" id="CHEBI:17596"/>
        <dbReference type="ChEBI" id="CHEBI:28938"/>
        <dbReference type="EC" id="3.5.4.4"/>
    </reaction>
    <physiologicalReaction direction="left-to-right" evidence="9">
        <dbReference type="Rhea" id="RHEA:24409"/>
    </physiologicalReaction>
</comment>
<dbReference type="KEGG" id="mcui:G8O30_04485"/>
<comment type="similarity">
    <text evidence="4 12">Belongs to the purine nucleoside phosphorylase YfiH/LACC1 family.</text>
</comment>
<evidence type="ECO:0000256" key="7">
    <source>
        <dbReference type="ARBA" id="ARBA00022801"/>
    </source>
</evidence>
<dbReference type="InterPro" id="IPR003730">
    <property type="entry name" value="Cu_polyphenol_OxRdtase"/>
</dbReference>
<dbReference type="PANTHER" id="PTHR30616">
    <property type="entry name" value="UNCHARACTERIZED PROTEIN YFIH"/>
    <property type="match status" value="1"/>
</dbReference>
<reference evidence="13 14" key="1">
    <citation type="submission" date="2019-07" db="EMBL/GenBank/DDBJ databases">
        <title>Genome sequence of 2 isolates from Red Sea Mangroves.</title>
        <authorList>
            <person name="Sefrji F."/>
            <person name="Michoud G."/>
            <person name="Merlino G."/>
            <person name="Daffonchio D."/>
        </authorList>
    </citation>
    <scope>NUCLEOTIDE SEQUENCE [LARGE SCALE GENOMIC DNA]</scope>
    <source>
        <strain evidence="13 14">R1DC41</strain>
    </source>
</reference>
<dbReference type="Pfam" id="PF02578">
    <property type="entry name" value="Cu-oxidase_4"/>
    <property type="match status" value="1"/>
</dbReference>